<proteinExistence type="predicted"/>
<organism evidence="2 3">
    <name type="scientific">Vibrio olivae</name>
    <dbReference type="NCBI Taxonomy" id="1243002"/>
    <lineage>
        <taxon>Bacteria</taxon>
        <taxon>Pseudomonadati</taxon>
        <taxon>Pseudomonadota</taxon>
        <taxon>Gammaproteobacteria</taxon>
        <taxon>Vibrionales</taxon>
        <taxon>Vibrionaceae</taxon>
        <taxon>Vibrio</taxon>
    </lineage>
</organism>
<keyword evidence="3" id="KW-1185">Reference proteome</keyword>
<evidence type="ECO:0000313" key="3">
    <source>
        <dbReference type="Proteomes" id="UP001589645"/>
    </source>
</evidence>
<comment type="caution">
    <text evidence="2">The sequence shown here is derived from an EMBL/GenBank/DDBJ whole genome shotgun (WGS) entry which is preliminary data.</text>
</comment>
<sequence>MSQASSEQATEQAISFEQVTQTHKLWFKRVLGLGALEAKIWVASGAQLVALMCGAAVLLVTAWLLLIAAVAVIAWQAGFSLPLTLFVGAVITLGSAYGLMILVKRTLKSMNFTRTLDALIPSDEED</sequence>
<gene>
    <name evidence="2" type="ORF">ACFFUV_16525</name>
</gene>
<dbReference type="EMBL" id="JBHMEP010000006">
    <property type="protein sequence ID" value="MFB9136576.1"/>
    <property type="molecule type" value="Genomic_DNA"/>
</dbReference>
<dbReference type="Proteomes" id="UP001589645">
    <property type="component" value="Unassembled WGS sequence"/>
</dbReference>
<keyword evidence="1" id="KW-1133">Transmembrane helix</keyword>
<name>A0ABV5HQS2_9VIBR</name>
<accession>A0ABV5HQS2</accession>
<evidence type="ECO:0000313" key="2">
    <source>
        <dbReference type="EMBL" id="MFB9136576.1"/>
    </source>
</evidence>
<reference evidence="2 3" key="1">
    <citation type="submission" date="2024-09" db="EMBL/GenBank/DDBJ databases">
        <authorList>
            <person name="Sun Q."/>
            <person name="Mori K."/>
        </authorList>
    </citation>
    <scope>NUCLEOTIDE SEQUENCE [LARGE SCALE GENOMIC DNA]</scope>
    <source>
        <strain evidence="2 3">CECT 8064</strain>
    </source>
</reference>
<protein>
    <recommendedName>
        <fullName evidence="4">Phage holin family protein</fullName>
    </recommendedName>
</protein>
<evidence type="ECO:0008006" key="4">
    <source>
        <dbReference type="Google" id="ProtNLM"/>
    </source>
</evidence>
<feature type="transmembrane region" description="Helical" evidence="1">
    <location>
        <begin position="48"/>
        <end position="75"/>
    </location>
</feature>
<feature type="transmembrane region" description="Helical" evidence="1">
    <location>
        <begin position="81"/>
        <end position="103"/>
    </location>
</feature>
<dbReference type="RefSeq" id="WP_390194802.1">
    <property type="nucleotide sequence ID" value="NZ_JBHMEP010000006.1"/>
</dbReference>
<keyword evidence="1" id="KW-0812">Transmembrane</keyword>
<evidence type="ECO:0000256" key="1">
    <source>
        <dbReference type="SAM" id="Phobius"/>
    </source>
</evidence>
<keyword evidence="1" id="KW-0472">Membrane</keyword>